<dbReference type="OrthoDB" id="9780824at2"/>
<dbReference type="Gene3D" id="1.10.357.10">
    <property type="entry name" value="Tetracycline Repressor, domain 2"/>
    <property type="match status" value="1"/>
</dbReference>
<accession>A0A161RA76</accession>
<reference evidence="4 5" key="1">
    <citation type="submission" date="2016-01" db="EMBL/GenBank/DDBJ databases">
        <title>Whole genome sequencing of Bhargavaea cecembensis T14.</title>
        <authorList>
            <person name="Hong K.W."/>
        </authorList>
    </citation>
    <scope>NUCLEOTIDE SEQUENCE [LARGE SCALE GENOMIC DNA]</scope>
    <source>
        <strain evidence="4 5">T14</strain>
    </source>
</reference>
<keyword evidence="1 2" id="KW-0238">DNA-binding</keyword>
<evidence type="ECO:0000256" key="1">
    <source>
        <dbReference type="ARBA" id="ARBA00023125"/>
    </source>
</evidence>
<gene>
    <name evidence="4" type="ORF">AV656_03210</name>
</gene>
<feature type="domain" description="HTH tetR-type" evidence="3">
    <location>
        <begin position="19"/>
        <end position="79"/>
    </location>
</feature>
<dbReference type="PROSITE" id="PS50977">
    <property type="entry name" value="HTH_TETR_2"/>
    <property type="match status" value="1"/>
</dbReference>
<dbReference type="InterPro" id="IPR009057">
    <property type="entry name" value="Homeodomain-like_sf"/>
</dbReference>
<dbReference type="AlphaFoldDB" id="A0A161RA76"/>
<dbReference type="Pfam" id="PF00440">
    <property type="entry name" value="TetR_N"/>
    <property type="match status" value="1"/>
</dbReference>
<dbReference type="RefSeq" id="WP_063178732.1">
    <property type="nucleotide sequence ID" value="NZ_LQNT01000001.1"/>
</dbReference>
<dbReference type="EMBL" id="LQNT01000001">
    <property type="protein sequence ID" value="KZE40285.1"/>
    <property type="molecule type" value="Genomic_DNA"/>
</dbReference>
<dbReference type="Proteomes" id="UP000076490">
    <property type="component" value="Unassembled WGS sequence"/>
</dbReference>
<protein>
    <submittedName>
        <fullName evidence="4">TetR family transcriptional regulator</fullName>
    </submittedName>
</protein>
<feature type="DNA-binding region" description="H-T-H motif" evidence="2">
    <location>
        <begin position="42"/>
        <end position="61"/>
    </location>
</feature>
<dbReference type="SUPFAM" id="SSF46689">
    <property type="entry name" value="Homeodomain-like"/>
    <property type="match status" value="1"/>
</dbReference>
<dbReference type="GO" id="GO:0003677">
    <property type="term" value="F:DNA binding"/>
    <property type="evidence" value="ECO:0007669"/>
    <property type="project" value="UniProtKB-UniRule"/>
</dbReference>
<evidence type="ECO:0000313" key="4">
    <source>
        <dbReference type="EMBL" id="KZE40285.1"/>
    </source>
</evidence>
<proteinExistence type="predicted"/>
<dbReference type="InterPro" id="IPR001647">
    <property type="entry name" value="HTH_TetR"/>
</dbReference>
<organism evidence="4 5">
    <name type="scientific">Bhargavaea cecembensis</name>
    <dbReference type="NCBI Taxonomy" id="394098"/>
    <lineage>
        <taxon>Bacteria</taxon>
        <taxon>Bacillati</taxon>
        <taxon>Bacillota</taxon>
        <taxon>Bacilli</taxon>
        <taxon>Bacillales</taxon>
        <taxon>Caryophanaceae</taxon>
        <taxon>Bhargavaea</taxon>
    </lineage>
</organism>
<sequence length="215" mass="25132">MKLNDPEIDNLFGADGSLTERQKKILQSAIECFADQGYAGTSTKEIATRAGVAEGTIFRHYRTKKDLLMTIVKPVMIRFMAPFIINDLNKVLDRDFDQFEDFLRAMIENRKDFIRNNLKLIRILLQEIPFHPELKDQFVEHVGKNIFERMIQIISHYQNKGQIIDMEPKTVLRLTLSSIGSYFLARYTIFPEADWEDEKEIEETIRFLIRGLSPN</sequence>
<evidence type="ECO:0000256" key="2">
    <source>
        <dbReference type="PROSITE-ProRule" id="PRU00335"/>
    </source>
</evidence>
<dbReference type="SUPFAM" id="SSF48498">
    <property type="entry name" value="Tetracyclin repressor-like, C-terminal domain"/>
    <property type="match status" value="1"/>
</dbReference>
<name>A0A161RA76_9BACL</name>
<comment type="caution">
    <text evidence="4">The sequence shown here is derived from an EMBL/GenBank/DDBJ whole genome shotgun (WGS) entry which is preliminary data.</text>
</comment>
<evidence type="ECO:0000313" key="5">
    <source>
        <dbReference type="Proteomes" id="UP000076490"/>
    </source>
</evidence>
<evidence type="ECO:0000259" key="3">
    <source>
        <dbReference type="PROSITE" id="PS50977"/>
    </source>
</evidence>
<dbReference type="PRINTS" id="PR00455">
    <property type="entry name" value="HTHTETR"/>
</dbReference>
<dbReference type="InterPro" id="IPR036271">
    <property type="entry name" value="Tet_transcr_reg_TetR-rel_C_sf"/>
</dbReference>
<dbReference type="PANTHER" id="PTHR43479:SF11">
    <property type="entry name" value="ACREF_ENVCD OPERON REPRESSOR-RELATED"/>
    <property type="match status" value="1"/>
</dbReference>
<dbReference type="InterPro" id="IPR050624">
    <property type="entry name" value="HTH-type_Tx_Regulator"/>
</dbReference>
<dbReference type="PANTHER" id="PTHR43479">
    <property type="entry name" value="ACREF/ENVCD OPERON REPRESSOR-RELATED"/>
    <property type="match status" value="1"/>
</dbReference>